<keyword evidence="2" id="KW-0378">Hydrolase</keyword>
<comment type="caution">
    <text evidence="2">The sequence shown here is derived from an EMBL/GenBank/DDBJ whole genome shotgun (WGS) entry which is preliminary data.</text>
</comment>
<dbReference type="InterPro" id="IPR012338">
    <property type="entry name" value="Beta-lactam/transpept-like"/>
</dbReference>
<evidence type="ECO:0000313" key="3">
    <source>
        <dbReference type="Proteomes" id="UP001139158"/>
    </source>
</evidence>
<dbReference type="Proteomes" id="UP001139158">
    <property type="component" value="Unassembled WGS sequence"/>
</dbReference>
<gene>
    <name evidence="2" type="ORF">LJ757_11525</name>
</gene>
<accession>A0A9X1MER8</accession>
<organism evidence="2 3">
    <name type="scientific">Arthrobacter caoxuetaonis</name>
    <dbReference type="NCBI Taxonomy" id="2886935"/>
    <lineage>
        <taxon>Bacteria</taxon>
        <taxon>Bacillati</taxon>
        <taxon>Actinomycetota</taxon>
        <taxon>Actinomycetes</taxon>
        <taxon>Micrococcales</taxon>
        <taxon>Micrococcaceae</taxon>
        <taxon>Arthrobacter</taxon>
    </lineage>
</organism>
<feature type="domain" description="Beta-lactamase class A catalytic" evidence="1">
    <location>
        <begin position="26"/>
        <end position="240"/>
    </location>
</feature>
<evidence type="ECO:0000313" key="2">
    <source>
        <dbReference type="EMBL" id="MCC3298431.1"/>
    </source>
</evidence>
<proteinExistence type="predicted"/>
<sequence length="268" mass="28092">MPVSSAYCDGVPRISYLAVDVAGRVLAAREADAVFYSASTIKLAVLIAAARQVDAGQLSLQLPVTVRDRFPSRIPDAGDFAFDPAEVDRGMPPVGGTISLAAALGRMIYASSNSATNMVLELTGMEAAAEALHLCGASSSRLERLISDHPARDAGFTHETTAADLARIMHTIVSGAAAGPASTRFMMKQLRRQEHSVIGTTLPAPTDWGSKSGWVDGIHHDVAFIGTPGDAGSYVLAVCTQGFEQEQAVEIIRSIAWAVQSGATVSLP</sequence>
<evidence type="ECO:0000259" key="1">
    <source>
        <dbReference type="Pfam" id="PF13354"/>
    </source>
</evidence>
<dbReference type="PANTHER" id="PTHR35333:SF3">
    <property type="entry name" value="BETA-LACTAMASE-TYPE TRANSPEPTIDASE FOLD CONTAINING PROTEIN"/>
    <property type="match status" value="1"/>
</dbReference>
<keyword evidence="3" id="KW-1185">Reference proteome</keyword>
<dbReference type="PANTHER" id="PTHR35333">
    <property type="entry name" value="BETA-LACTAMASE"/>
    <property type="match status" value="1"/>
</dbReference>
<protein>
    <submittedName>
        <fullName evidence="2">Class A beta-lactamase-related serine hydrolase</fullName>
    </submittedName>
</protein>
<dbReference type="Gene3D" id="3.40.710.10">
    <property type="entry name" value="DD-peptidase/beta-lactamase superfamily"/>
    <property type="match status" value="1"/>
</dbReference>
<dbReference type="GO" id="GO:0046677">
    <property type="term" value="P:response to antibiotic"/>
    <property type="evidence" value="ECO:0007669"/>
    <property type="project" value="InterPro"/>
</dbReference>
<dbReference type="InterPro" id="IPR045155">
    <property type="entry name" value="Beta-lactam_cat"/>
</dbReference>
<dbReference type="EMBL" id="JAJFZV010000011">
    <property type="protein sequence ID" value="MCC3298431.1"/>
    <property type="molecule type" value="Genomic_DNA"/>
</dbReference>
<reference evidence="2" key="1">
    <citation type="submission" date="2021-10" db="EMBL/GenBank/DDBJ databases">
        <title>Novel species in genus Arthrobacter.</title>
        <authorList>
            <person name="Liu Y."/>
        </authorList>
    </citation>
    <scope>NUCLEOTIDE SEQUENCE</scope>
    <source>
        <strain evidence="2">Zg-Y453</strain>
    </source>
</reference>
<dbReference type="RefSeq" id="WP_227896299.1">
    <property type="nucleotide sequence ID" value="NZ_CP099466.1"/>
</dbReference>
<name>A0A9X1MER8_9MICC</name>
<dbReference type="GO" id="GO:0008800">
    <property type="term" value="F:beta-lactamase activity"/>
    <property type="evidence" value="ECO:0007669"/>
    <property type="project" value="InterPro"/>
</dbReference>
<dbReference type="InterPro" id="IPR000871">
    <property type="entry name" value="Beta-lactam_class-A"/>
</dbReference>
<dbReference type="AlphaFoldDB" id="A0A9X1MER8"/>
<dbReference type="SUPFAM" id="SSF56601">
    <property type="entry name" value="beta-lactamase/transpeptidase-like"/>
    <property type="match status" value="1"/>
</dbReference>
<dbReference type="GO" id="GO:0030655">
    <property type="term" value="P:beta-lactam antibiotic catabolic process"/>
    <property type="evidence" value="ECO:0007669"/>
    <property type="project" value="InterPro"/>
</dbReference>
<dbReference type="Pfam" id="PF13354">
    <property type="entry name" value="Beta-lactamase2"/>
    <property type="match status" value="1"/>
</dbReference>